<keyword evidence="5" id="KW-0408">Iron</keyword>
<evidence type="ECO:0000256" key="7">
    <source>
        <dbReference type="SAM" id="Phobius"/>
    </source>
</evidence>
<keyword evidence="4" id="KW-0560">Oxidoreductase</keyword>
<evidence type="ECO:0000256" key="3">
    <source>
        <dbReference type="ARBA" id="ARBA00022723"/>
    </source>
</evidence>
<keyword evidence="6" id="KW-0503">Monooxygenase</keyword>
<dbReference type="PANTHER" id="PTHR24305:SF187">
    <property type="entry name" value="P450, PUTATIVE (EUROFUNG)-RELATED"/>
    <property type="match status" value="1"/>
</dbReference>
<evidence type="ECO:0000313" key="9">
    <source>
        <dbReference type="Proteomes" id="UP000258309"/>
    </source>
</evidence>
<dbReference type="InterPro" id="IPR001128">
    <property type="entry name" value="Cyt_P450"/>
</dbReference>
<evidence type="ECO:0000313" key="8">
    <source>
        <dbReference type="EMBL" id="RFU23740.1"/>
    </source>
</evidence>
<dbReference type="GO" id="GO:0020037">
    <property type="term" value="F:heme binding"/>
    <property type="evidence" value="ECO:0007669"/>
    <property type="project" value="InterPro"/>
</dbReference>
<name>A0A3E2GRN0_SCYLI</name>
<proteinExistence type="inferred from homology"/>
<dbReference type="InterPro" id="IPR036396">
    <property type="entry name" value="Cyt_P450_sf"/>
</dbReference>
<comment type="caution">
    <text evidence="8">The sequence shown here is derived from an EMBL/GenBank/DDBJ whole genome shotgun (WGS) entry which is preliminary data.</text>
</comment>
<feature type="transmembrane region" description="Helical" evidence="7">
    <location>
        <begin position="33"/>
        <end position="53"/>
    </location>
</feature>
<dbReference type="AlphaFoldDB" id="A0A3E2GRN0"/>
<keyword evidence="7" id="KW-0812">Transmembrane</keyword>
<dbReference type="CDD" id="cd11061">
    <property type="entry name" value="CYP67-like"/>
    <property type="match status" value="1"/>
</dbReference>
<dbReference type="STRING" id="5539.A0A3E2GRN0"/>
<accession>A0A3E2GRN0</accession>
<keyword evidence="7" id="KW-1133">Transmembrane helix</keyword>
<evidence type="ECO:0000256" key="6">
    <source>
        <dbReference type="ARBA" id="ARBA00023033"/>
    </source>
</evidence>
<feature type="non-terminal residue" evidence="8">
    <location>
        <position position="710"/>
    </location>
</feature>
<feature type="transmembrane region" description="Helical" evidence="7">
    <location>
        <begin position="60"/>
        <end position="86"/>
    </location>
</feature>
<organism evidence="8 9">
    <name type="scientific">Scytalidium lignicola</name>
    <name type="common">Hyphomycete</name>
    <dbReference type="NCBI Taxonomy" id="5539"/>
    <lineage>
        <taxon>Eukaryota</taxon>
        <taxon>Fungi</taxon>
        <taxon>Dikarya</taxon>
        <taxon>Ascomycota</taxon>
        <taxon>Pezizomycotina</taxon>
        <taxon>Leotiomycetes</taxon>
        <taxon>Leotiomycetes incertae sedis</taxon>
        <taxon>Scytalidium</taxon>
    </lineage>
</organism>
<keyword evidence="9" id="KW-1185">Reference proteome</keyword>
<dbReference type="OrthoDB" id="6692864at2759"/>
<dbReference type="PRINTS" id="PR00385">
    <property type="entry name" value="P450"/>
</dbReference>
<dbReference type="InterPro" id="IPR036388">
    <property type="entry name" value="WH-like_DNA-bd_sf"/>
</dbReference>
<dbReference type="InterPro" id="IPR002401">
    <property type="entry name" value="Cyt_P450_E_grp-I"/>
</dbReference>
<evidence type="ECO:0000256" key="1">
    <source>
        <dbReference type="ARBA" id="ARBA00001971"/>
    </source>
</evidence>
<dbReference type="EMBL" id="NCSJ02000633">
    <property type="protein sequence ID" value="RFU23740.1"/>
    <property type="molecule type" value="Genomic_DNA"/>
</dbReference>
<dbReference type="GO" id="GO:0016705">
    <property type="term" value="F:oxidoreductase activity, acting on paired donors, with incorporation or reduction of molecular oxygen"/>
    <property type="evidence" value="ECO:0007669"/>
    <property type="project" value="InterPro"/>
</dbReference>
<dbReference type="GO" id="GO:0005506">
    <property type="term" value="F:iron ion binding"/>
    <property type="evidence" value="ECO:0007669"/>
    <property type="project" value="InterPro"/>
</dbReference>
<sequence length="710" mass="77919">MTGLAAVCCSAAAAGLTAYLGYFIYGERHEEALAIIALSIITSTLLFWVHLLYLQRGFMVSAFATTAISASFAGALWMSIVIYRLFFHPLRHFPGPAGPNEIVIFDPAAVPIILGPGSRCVKGPWYDSMKPLMSLQTTRDRQVHAKRRRIWDKGFGMKALRTYEERILQTSKSLVSVMSTHAGSVVRLLWYSFDTMGVIAFGKSFGTVETGQGHFILEILAGSVKLFAALAPVPWVIGTLSWLPGSPSENFTEWCTGLTDERMKADKDDEVADVMSNLIKDYNKSEDKVNALHYLNGDSRLIVLAGTETTAGTLTHLFYFLVAYPSKQTLLRAELSSLPKSSAEVDFKALQDVPLLNGIINETLRLWPAILSGLQYLTPPEGITIGKTFIPGNVTPELIINKVGYAPFSLGQQSCVGKQLALLELRTIVSMLVAKFSINFAPGHDGSEVTEDLTDHFAFTPGKLKLVFTLPHLVSPSPNNVAGLGSREEVVSALTSANFSPFQPIRVLKFTPLFVLFCAVTGSKKVKIQVTPKATGNMAEEIAQLKQLQADMNAAFDDLFNFSQDSPNNAGAIAAAKERIGTMAQKTLGTVLGPAFSIINLSSQTNADPMILQRIMRAISSMGYLKQTDATQWEPTPLTRALNVPALRNWLIAHFDQRMIIWGRFPEWLKKRGYKTTGAADDNVFTEVLGEPVWEWYENNPEANAIYGSA</sequence>
<dbReference type="PANTHER" id="PTHR24305">
    <property type="entry name" value="CYTOCHROME P450"/>
    <property type="match status" value="1"/>
</dbReference>
<dbReference type="Gene3D" id="1.10.10.10">
    <property type="entry name" value="Winged helix-like DNA-binding domain superfamily/Winged helix DNA-binding domain"/>
    <property type="match status" value="1"/>
</dbReference>
<keyword evidence="7" id="KW-0472">Membrane</keyword>
<dbReference type="GO" id="GO:0004497">
    <property type="term" value="F:monooxygenase activity"/>
    <property type="evidence" value="ECO:0007669"/>
    <property type="project" value="InterPro"/>
</dbReference>
<dbReference type="PRINTS" id="PR00463">
    <property type="entry name" value="EP450I"/>
</dbReference>
<comment type="similarity">
    <text evidence="2">Belongs to the cytochrome P450 family.</text>
</comment>
<dbReference type="Pfam" id="PF00067">
    <property type="entry name" value="p450"/>
    <property type="match status" value="2"/>
</dbReference>
<dbReference type="Gene3D" id="1.10.630.10">
    <property type="entry name" value="Cytochrome P450"/>
    <property type="match status" value="1"/>
</dbReference>
<feature type="non-terminal residue" evidence="8">
    <location>
        <position position="1"/>
    </location>
</feature>
<evidence type="ECO:0000256" key="5">
    <source>
        <dbReference type="ARBA" id="ARBA00023004"/>
    </source>
</evidence>
<evidence type="ECO:0000256" key="4">
    <source>
        <dbReference type="ARBA" id="ARBA00023002"/>
    </source>
</evidence>
<dbReference type="SUPFAM" id="SSF48264">
    <property type="entry name" value="Cytochrome P450"/>
    <property type="match status" value="1"/>
</dbReference>
<evidence type="ECO:0000256" key="2">
    <source>
        <dbReference type="ARBA" id="ARBA00010617"/>
    </source>
</evidence>
<protein>
    <submittedName>
        <fullName evidence="8">Uncharacterized protein</fullName>
    </submittedName>
</protein>
<comment type="cofactor">
    <cofactor evidence="1">
        <name>heme</name>
        <dbReference type="ChEBI" id="CHEBI:30413"/>
    </cofactor>
</comment>
<reference evidence="8 9" key="1">
    <citation type="submission" date="2018-05" db="EMBL/GenBank/DDBJ databases">
        <title>Draft genome sequence of Scytalidium lignicola DSM 105466, a ubiquitous saprotrophic fungus.</title>
        <authorList>
            <person name="Buettner E."/>
            <person name="Gebauer A.M."/>
            <person name="Hofrichter M."/>
            <person name="Liers C."/>
            <person name="Kellner H."/>
        </authorList>
    </citation>
    <scope>NUCLEOTIDE SEQUENCE [LARGE SCALE GENOMIC DNA]</scope>
    <source>
        <strain evidence="8 9">DSM 105466</strain>
    </source>
</reference>
<dbReference type="OMA" id="HEHREWR"/>
<keyword evidence="3" id="KW-0479">Metal-binding</keyword>
<dbReference type="InterPro" id="IPR050121">
    <property type="entry name" value="Cytochrome_P450_monoxygenase"/>
</dbReference>
<dbReference type="Proteomes" id="UP000258309">
    <property type="component" value="Unassembled WGS sequence"/>
</dbReference>
<gene>
    <name evidence="8" type="ORF">B7463_g12599</name>
</gene>